<evidence type="ECO:0000313" key="6">
    <source>
        <dbReference type="Proteomes" id="UP000177141"/>
    </source>
</evidence>
<dbReference type="InterPro" id="IPR016071">
    <property type="entry name" value="Staphylococal_nuclease_OB-fold"/>
</dbReference>
<dbReference type="Proteomes" id="UP000177141">
    <property type="component" value="Unassembled WGS sequence"/>
</dbReference>
<dbReference type="GO" id="GO:0004519">
    <property type="term" value="F:endonuclease activity"/>
    <property type="evidence" value="ECO:0007669"/>
    <property type="project" value="UniProtKB-KW"/>
</dbReference>
<keyword evidence="3" id="KW-0378">Hydrolase</keyword>
<protein>
    <recommendedName>
        <fullName evidence="4">TNase-like domain-containing protein</fullName>
    </recommendedName>
</protein>
<dbReference type="InterPro" id="IPR035437">
    <property type="entry name" value="SNase_OB-fold_sf"/>
</dbReference>
<keyword evidence="1" id="KW-0540">Nuclease</keyword>
<dbReference type="PANTHER" id="PTHR12302">
    <property type="entry name" value="EBNA2 BINDING PROTEIN P100"/>
    <property type="match status" value="1"/>
</dbReference>
<organism evidence="5 6">
    <name type="scientific">Candidatus Roizmanbacteria bacterium RIFCSPLOWO2_01_FULL_38_12</name>
    <dbReference type="NCBI Taxonomy" id="1802061"/>
    <lineage>
        <taxon>Bacteria</taxon>
        <taxon>Candidatus Roizmaniibacteriota</taxon>
    </lineage>
</organism>
<evidence type="ECO:0000256" key="2">
    <source>
        <dbReference type="ARBA" id="ARBA00022759"/>
    </source>
</evidence>
<keyword evidence="2" id="KW-0255">Endonuclease</keyword>
<evidence type="ECO:0000259" key="4">
    <source>
        <dbReference type="PROSITE" id="PS50830"/>
    </source>
</evidence>
<reference evidence="5 6" key="1">
    <citation type="journal article" date="2016" name="Nat. Commun.">
        <title>Thousands of microbial genomes shed light on interconnected biogeochemical processes in an aquifer system.</title>
        <authorList>
            <person name="Anantharaman K."/>
            <person name="Brown C.T."/>
            <person name="Hug L.A."/>
            <person name="Sharon I."/>
            <person name="Castelle C.J."/>
            <person name="Probst A.J."/>
            <person name="Thomas B.C."/>
            <person name="Singh A."/>
            <person name="Wilkins M.J."/>
            <person name="Karaoz U."/>
            <person name="Brodie E.L."/>
            <person name="Williams K.H."/>
            <person name="Hubbard S.S."/>
            <person name="Banfield J.F."/>
        </authorList>
    </citation>
    <scope>NUCLEOTIDE SEQUENCE [LARGE SCALE GENOMIC DNA]</scope>
</reference>
<proteinExistence type="predicted"/>
<dbReference type="AlphaFoldDB" id="A0A1F7IUF4"/>
<accession>A0A1F7IUF4</accession>
<gene>
    <name evidence="5" type="ORF">A3A93_00285</name>
</gene>
<evidence type="ECO:0000256" key="1">
    <source>
        <dbReference type="ARBA" id="ARBA00022722"/>
    </source>
</evidence>
<sequence>MFPRVKNRHLFITPFLIILLIIAIQTGILEYKKSLSFEDVAGATTAVTEVDFSKMEKTKVIEVVDGDTIKIEEGRTVRYIGVDTPETKHPKKPVECFGREASDANKALVENKYVYIEKDISDIDRYQRILRYVYLPNPENTGEAIFVNEYLVEQGYAHLLTYPPDVKYNEIFKAAEKIARDENRGLWGKCN</sequence>
<name>A0A1F7IUF4_9BACT</name>
<dbReference type="PROSITE" id="PS50830">
    <property type="entry name" value="TNASE_3"/>
    <property type="match status" value="1"/>
</dbReference>
<dbReference type="Pfam" id="PF00565">
    <property type="entry name" value="SNase"/>
    <property type="match status" value="1"/>
</dbReference>
<comment type="caution">
    <text evidence="5">The sequence shown here is derived from an EMBL/GenBank/DDBJ whole genome shotgun (WGS) entry which is preliminary data.</text>
</comment>
<evidence type="ECO:0000313" key="5">
    <source>
        <dbReference type="EMBL" id="OGK46979.1"/>
    </source>
</evidence>
<dbReference type="SMART" id="SM00318">
    <property type="entry name" value="SNc"/>
    <property type="match status" value="1"/>
</dbReference>
<dbReference type="Gene3D" id="2.40.50.90">
    <property type="match status" value="1"/>
</dbReference>
<dbReference type="PANTHER" id="PTHR12302:SF3">
    <property type="entry name" value="SERINE_THREONINE-PROTEIN KINASE 31"/>
    <property type="match status" value="1"/>
</dbReference>
<feature type="domain" description="TNase-like" evidence="4">
    <location>
        <begin position="54"/>
        <end position="189"/>
    </location>
</feature>
<dbReference type="STRING" id="1802061.A3A93_00285"/>
<evidence type="ECO:0000256" key="3">
    <source>
        <dbReference type="ARBA" id="ARBA00022801"/>
    </source>
</evidence>
<dbReference type="EMBL" id="MGAL01000037">
    <property type="protein sequence ID" value="OGK46979.1"/>
    <property type="molecule type" value="Genomic_DNA"/>
</dbReference>
<dbReference type="GO" id="GO:0016787">
    <property type="term" value="F:hydrolase activity"/>
    <property type="evidence" value="ECO:0007669"/>
    <property type="project" value="UniProtKB-KW"/>
</dbReference>
<dbReference type="SUPFAM" id="SSF50199">
    <property type="entry name" value="Staphylococcal nuclease"/>
    <property type="match status" value="1"/>
</dbReference>